<protein>
    <submittedName>
        <fullName evidence="2">HAD family phosphatase</fullName>
    </submittedName>
</protein>
<dbReference type="SUPFAM" id="SSF56784">
    <property type="entry name" value="HAD-like"/>
    <property type="match status" value="1"/>
</dbReference>
<dbReference type="PANTHER" id="PTHR43434">
    <property type="entry name" value="PHOSPHOGLYCOLATE PHOSPHATASE"/>
    <property type="match status" value="1"/>
</dbReference>
<feature type="region of interest" description="Disordered" evidence="1">
    <location>
        <begin position="1"/>
        <end position="38"/>
    </location>
</feature>
<comment type="caution">
    <text evidence="2">The sequence shown here is derived from an EMBL/GenBank/DDBJ whole genome shotgun (WGS) entry which is preliminary data.</text>
</comment>
<dbReference type="PANTHER" id="PTHR43434:SF1">
    <property type="entry name" value="PHOSPHOGLYCOLATE PHOSPHATASE"/>
    <property type="match status" value="1"/>
</dbReference>
<dbReference type="InterPro" id="IPR036412">
    <property type="entry name" value="HAD-like_sf"/>
</dbReference>
<dbReference type="CDD" id="cd07505">
    <property type="entry name" value="HAD_BPGM-like"/>
    <property type="match status" value="1"/>
</dbReference>
<evidence type="ECO:0000313" key="2">
    <source>
        <dbReference type="EMBL" id="GAA4065255.1"/>
    </source>
</evidence>
<dbReference type="InterPro" id="IPR023214">
    <property type="entry name" value="HAD_sf"/>
</dbReference>
<dbReference type="NCBIfam" id="TIGR01509">
    <property type="entry name" value="HAD-SF-IA-v3"/>
    <property type="match status" value="1"/>
</dbReference>
<evidence type="ECO:0000256" key="1">
    <source>
        <dbReference type="SAM" id="MobiDB-lite"/>
    </source>
</evidence>
<dbReference type="InterPro" id="IPR050155">
    <property type="entry name" value="HAD-like_hydrolase_sf"/>
</dbReference>
<dbReference type="InterPro" id="IPR006439">
    <property type="entry name" value="HAD-SF_hydro_IA"/>
</dbReference>
<evidence type="ECO:0000313" key="3">
    <source>
        <dbReference type="Proteomes" id="UP001500683"/>
    </source>
</evidence>
<dbReference type="Gene3D" id="3.40.50.1000">
    <property type="entry name" value="HAD superfamily/HAD-like"/>
    <property type="match status" value="1"/>
</dbReference>
<sequence length="252" mass="26256">MTALNDPGLDEPRPNDSGLDDSGLDDGEPKGPRPDGHAFAGIAFDCDGVLADTDEPWADAERAVVERHGGRMTDALRDATHGLGLAATVELLATVMPGPVDHAALREELLREAAARVARAPAALPGAVETVAELARHWPVAVVSNSPAEVLRPLLASIGVLDLVRTTVAADQVAEPKPAPHSYLEVARRVRLPPARMLAVEDSPTGVAAARAAGCPVTGIAAPGRPHLADADRVLPDLPALRRWLLGSPAPR</sequence>
<dbReference type="Proteomes" id="UP001500683">
    <property type="component" value="Unassembled WGS sequence"/>
</dbReference>
<dbReference type="EMBL" id="BAAAZG010000008">
    <property type="protein sequence ID" value="GAA4065255.1"/>
    <property type="molecule type" value="Genomic_DNA"/>
</dbReference>
<dbReference type="Pfam" id="PF00702">
    <property type="entry name" value="Hydrolase"/>
    <property type="match status" value="1"/>
</dbReference>
<keyword evidence="3" id="KW-1185">Reference proteome</keyword>
<accession>A0ABP7VEM9</accession>
<feature type="compositionally biased region" description="Basic and acidic residues" evidence="1">
    <location>
        <begin position="27"/>
        <end position="36"/>
    </location>
</feature>
<organism evidence="2 3">
    <name type="scientific">Actinomadura miaoliensis</name>
    <dbReference type="NCBI Taxonomy" id="430685"/>
    <lineage>
        <taxon>Bacteria</taxon>
        <taxon>Bacillati</taxon>
        <taxon>Actinomycetota</taxon>
        <taxon>Actinomycetes</taxon>
        <taxon>Streptosporangiales</taxon>
        <taxon>Thermomonosporaceae</taxon>
        <taxon>Actinomadura</taxon>
    </lineage>
</organism>
<dbReference type="InterPro" id="IPR023198">
    <property type="entry name" value="PGP-like_dom2"/>
</dbReference>
<dbReference type="SFLD" id="SFLDS00003">
    <property type="entry name" value="Haloacid_Dehalogenase"/>
    <property type="match status" value="1"/>
</dbReference>
<gene>
    <name evidence="2" type="ORF">GCM10022214_19160</name>
</gene>
<name>A0ABP7VEM9_9ACTN</name>
<reference evidence="3" key="1">
    <citation type="journal article" date="2019" name="Int. J. Syst. Evol. Microbiol.">
        <title>The Global Catalogue of Microorganisms (GCM) 10K type strain sequencing project: providing services to taxonomists for standard genome sequencing and annotation.</title>
        <authorList>
            <consortium name="The Broad Institute Genomics Platform"/>
            <consortium name="The Broad Institute Genome Sequencing Center for Infectious Disease"/>
            <person name="Wu L."/>
            <person name="Ma J."/>
        </authorList>
    </citation>
    <scope>NUCLEOTIDE SEQUENCE [LARGE SCALE GENOMIC DNA]</scope>
    <source>
        <strain evidence="3">JCM 16702</strain>
    </source>
</reference>
<dbReference type="SFLD" id="SFLDG01129">
    <property type="entry name" value="C1.5:_HAD__Beta-PGM__Phosphata"/>
    <property type="match status" value="1"/>
</dbReference>
<proteinExistence type="predicted"/>
<dbReference type="Gene3D" id="1.10.150.240">
    <property type="entry name" value="Putative phosphatase, domain 2"/>
    <property type="match status" value="1"/>
</dbReference>
<dbReference type="RefSeq" id="WP_344943924.1">
    <property type="nucleotide sequence ID" value="NZ_BAAAZG010000008.1"/>
</dbReference>